<name>A0A0C7NZ82_DEFTU</name>
<evidence type="ECO:0000256" key="1">
    <source>
        <dbReference type="SAM" id="Phobius"/>
    </source>
</evidence>
<gene>
    <name evidence="2" type="ORF">DTL3_1309</name>
</gene>
<feature type="transmembrane region" description="Helical" evidence="1">
    <location>
        <begin position="54"/>
        <end position="74"/>
    </location>
</feature>
<dbReference type="AlphaFoldDB" id="A0A0C7NZ82"/>
<organism evidence="2 3">
    <name type="scientific">Defluviitoga tunisiensis</name>
    <dbReference type="NCBI Taxonomy" id="1006576"/>
    <lineage>
        <taxon>Bacteria</taxon>
        <taxon>Thermotogati</taxon>
        <taxon>Thermotogota</taxon>
        <taxon>Thermotogae</taxon>
        <taxon>Petrotogales</taxon>
        <taxon>Petrotogaceae</taxon>
        <taxon>Defluviitoga</taxon>
    </lineage>
</organism>
<dbReference type="KEGG" id="dtn:DTL3_1309"/>
<dbReference type="OrthoDB" id="48428at2"/>
<feature type="transmembrane region" description="Helical" evidence="1">
    <location>
        <begin position="148"/>
        <end position="172"/>
    </location>
</feature>
<evidence type="ECO:0000313" key="2">
    <source>
        <dbReference type="EMBL" id="CEP78603.1"/>
    </source>
</evidence>
<proteinExistence type="predicted"/>
<dbReference type="RefSeq" id="WP_045088016.1">
    <property type="nucleotide sequence ID" value="NZ_LN824141.1"/>
</dbReference>
<keyword evidence="1" id="KW-0812">Transmembrane</keyword>
<dbReference type="STRING" id="1006576.DTL3_1309"/>
<accession>A0A0C7NZ82</accession>
<dbReference type="HOGENOM" id="CLU_1309247_0_0_0"/>
<dbReference type="Proteomes" id="UP000032809">
    <property type="component" value="Chromosome I"/>
</dbReference>
<evidence type="ECO:0000313" key="3">
    <source>
        <dbReference type="Proteomes" id="UP000032809"/>
    </source>
</evidence>
<feature type="transmembrane region" description="Helical" evidence="1">
    <location>
        <begin position="109"/>
        <end position="128"/>
    </location>
</feature>
<reference evidence="3" key="1">
    <citation type="submission" date="2014-11" db="EMBL/GenBank/DDBJ databases">
        <authorList>
            <person name="Wibberg D."/>
        </authorList>
    </citation>
    <scope>NUCLEOTIDE SEQUENCE [LARGE SCALE GENOMIC DNA]</scope>
    <source>
        <strain evidence="3">L3</strain>
    </source>
</reference>
<sequence length="207" mass="24319">MFPLTVFISHFVSDFAFTNVYSPKFFDINNYYKHLIWVVLVFLAFNFDMLKGWGLLIVLFSIVIHILIDIFRINRQRTDLVFEVSSLVVFLFISYLFRSFFKSSFISEVFQFYIVGMVVSTSFGSYLFRTFNVLERQQKDTVGASERLAIYIFALANNYLWVVIAIAAGLAYKLIFDKKKNIKELFFSPIYGLISSILWNYLMVTLF</sequence>
<feature type="transmembrane region" description="Helical" evidence="1">
    <location>
        <begin position="80"/>
        <end position="97"/>
    </location>
</feature>
<dbReference type="EMBL" id="LN824141">
    <property type="protein sequence ID" value="CEP78603.1"/>
    <property type="molecule type" value="Genomic_DNA"/>
</dbReference>
<keyword evidence="1" id="KW-1133">Transmembrane helix</keyword>
<keyword evidence="1" id="KW-0472">Membrane</keyword>
<feature type="transmembrane region" description="Helical" evidence="1">
    <location>
        <begin position="184"/>
        <end position="202"/>
    </location>
</feature>
<keyword evidence="3" id="KW-1185">Reference proteome</keyword>
<evidence type="ECO:0008006" key="4">
    <source>
        <dbReference type="Google" id="ProtNLM"/>
    </source>
</evidence>
<protein>
    <recommendedName>
        <fullName evidence="4">DUF3307 domain-containing protein</fullName>
    </recommendedName>
</protein>